<sequence>MKIEILHKTPKGFLIGRGKREIKIGSVVIFKNKKIGKVVDIFGPVAKPYIKILPINKDIDVSGIAYIKNDKSKYKNSKKKN</sequence>
<dbReference type="EMBL" id="CP009149">
    <property type="protein sequence ID" value="AIJ05955.1"/>
    <property type="molecule type" value="Genomic_DNA"/>
</dbReference>
<protein>
    <submittedName>
        <fullName evidence="1">H/ACA RNA-protein complex component</fullName>
    </submittedName>
</protein>
<dbReference type="InterPro" id="IPR009000">
    <property type="entry name" value="Transl_B-barrel_sf"/>
</dbReference>
<dbReference type="RefSeq" id="WP_048202087.1">
    <property type="nucleotide sequence ID" value="NZ_CP009149.1"/>
</dbReference>
<dbReference type="NCBIfam" id="NF009632">
    <property type="entry name" value="PRK13149.2-3"/>
    <property type="match status" value="1"/>
</dbReference>
<dbReference type="KEGG" id="mjh:JH146_1112"/>
<evidence type="ECO:0000313" key="1">
    <source>
        <dbReference type="EMBL" id="AIJ05955.1"/>
    </source>
</evidence>
<dbReference type="AlphaFoldDB" id="A0A076LC06"/>
<dbReference type="SUPFAM" id="SSF50447">
    <property type="entry name" value="Translation proteins"/>
    <property type="match status" value="1"/>
</dbReference>
<dbReference type="Proteomes" id="UP000028781">
    <property type="component" value="Chromosome"/>
</dbReference>
<organism evidence="1 2">
    <name type="scientific">Methanocaldococcus bathoardescens</name>
    <dbReference type="NCBI Taxonomy" id="1301915"/>
    <lineage>
        <taxon>Archaea</taxon>
        <taxon>Methanobacteriati</taxon>
        <taxon>Methanobacteriota</taxon>
        <taxon>Methanomada group</taxon>
        <taxon>Methanococci</taxon>
        <taxon>Methanococcales</taxon>
        <taxon>Methanocaldococcaceae</taxon>
        <taxon>Methanocaldococcus</taxon>
    </lineage>
</organism>
<dbReference type="STRING" id="1301915.JH146_1112"/>
<dbReference type="GeneID" id="24891723"/>
<dbReference type="InterPro" id="IPR038664">
    <property type="entry name" value="Gar1/Naf1_Cbf5-bd_sf"/>
</dbReference>
<name>A0A076LC06_9EURY</name>
<evidence type="ECO:0000313" key="2">
    <source>
        <dbReference type="Proteomes" id="UP000028781"/>
    </source>
</evidence>
<dbReference type="OrthoDB" id="60264at2157"/>
<proteinExistence type="predicted"/>
<gene>
    <name evidence="1" type="ORF">JH146_1112</name>
</gene>
<accession>A0A076LC06</accession>
<keyword evidence="2" id="KW-1185">Reference proteome</keyword>
<dbReference type="HOGENOM" id="CLU_165884_4_0_2"/>
<dbReference type="Gene3D" id="2.40.10.230">
    <property type="entry name" value="Probable tRNA pseudouridine synthase domain"/>
    <property type="match status" value="1"/>
</dbReference>
<reference evidence="1 2" key="1">
    <citation type="journal article" date="2015" name="Int. J. Syst. Evol. Microbiol.">
        <title>M ethanocaldococcus bathoardescens sp. nov., a hyperthermophilic methanogen isolated from a volcanically active deep-sea hydrothermal vent.</title>
        <authorList>
            <person name="Stewart L.C."/>
            <person name="Jung J.H."/>
            <person name="Kim Y.T."/>
            <person name="Kwon S.W."/>
            <person name="Park C.S."/>
            <person name="Holden J.F."/>
        </authorList>
    </citation>
    <scope>NUCLEOTIDE SEQUENCE [LARGE SCALE GENOMIC DNA]</scope>
    <source>
        <strain evidence="1 2">JH146</strain>
    </source>
</reference>